<keyword evidence="1" id="KW-0233">DNA recombination</keyword>
<protein>
    <recommendedName>
        <fullName evidence="4">Tyr recombinase domain-containing protein</fullName>
    </recommendedName>
</protein>
<dbReference type="InterPro" id="IPR011010">
    <property type="entry name" value="DNA_brk_join_enz"/>
</dbReference>
<dbReference type="GO" id="GO:0015074">
    <property type="term" value="P:DNA integration"/>
    <property type="evidence" value="ECO:0007669"/>
    <property type="project" value="InterPro"/>
</dbReference>
<proteinExistence type="predicted"/>
<comment type="caution">
    <text evidence="2">The sequence shown here is derived from an EMBL/GenBank/DDBJ whole genome shotgun (WGS) entry which is preliminary data.</text>
</comment>
<dbReference type="InterPro" id="IPR013762">
    <property type="entry name" value="Integrase-like_cat_sf"/>
</dbReference>
<dbReference type="Gene3D" id="1.10.443.10">
    <property type="entry name" value="Intergrase catalytic core"/>
    <property type="match status" value="1"/>
</dbReference>
<accession>A0A9W6GZU6</accession>
<gene>
    <name evidence="2" type="ORF">LMG27198_51240</name>
</gene>
<dbReference type="SUPFAM" id="SSF56349">
    <property type="entry name" value="DNA breaking-rejoining enzymes"/>
    <property type="match status" value="1"/>
</dbReference>
<dbReference type="Proteomes" id="UP001144323">
    <property type="component" value="Unassembled WGS sequence"/>
</dbReference>
<evidence type="ECO:0000313" key="3">
    <source>
        <dbReference type="Proteomes" id="UP001144323"/>
    </source>
</evidence>
<organism evidence="2 3">
    <name type="scientific">Methylocystis echinoides</name>
    <dbReference type="NCBI Taxonomy" id="29468"/>
    <lineage>
        <taxon>Bacteria</taxon>
        <taxon>Pseudomonadati</taxon>
        <taxon>Pseudomonadota</taxon>
        <taxon>Alphaproteobacteria</taxon>
        <taxon>Hyphomicrobiales</taxon>
        <taxon>Methylocystaceae</taxon>
        <taxon>Methylocystis</taxon>
    </lineage>
</organism>
<evidence type="ECO:0000313" key="2">
    <source>
        <dbReference type="EMBL" id="GLI96131.1"/>
    </source>
</evidence>
<keyword evidence="3" id="KW-1185">Reference proteome</keyword>
<name>A0A9W6GZU6_9HYPH</name>
<dbReference type="GO" id="GO:0003677">
    <property type="term" value="F:DNA binding"/>
    <property type="evidence" value="ECO:0007669"/>
    <property type="project" value="InterPro"/>
</dbReference>
<dbReference type="AlphaFoldDB" id="A0A9W6GZU6"/>
<dbReference type="GO" id="GO:0006310">
    <property type="term" value="P:DNA recombination"/>
    <property type="evidence" value="ECO:0007669"/>
    <property type="project" value="UniProtKB-KW"/>
</dbReference>
<evidence type="ECO:0008006" key="4">
    <source>
        <dbReference type="Google" id="ProtNLM"/>
    </source>
</evidence>
<reference evidence="2" key="1">
    <citation type="journal article" date="2023" name="Int. J. Syst. Evol. Microbiol.">
        <title>Methylocystis iwaonis sp. nov., a type II methane-oxidizing bacterium from surface soil of a rice paddy field in Japan, and emended description of the genus Methylocystis (ex Whittenbury et al. 1970) Bowman et al. 1993.</title>
        <authorList>
            <person name="Kaise H."/>
            <person name="Sawadogo J.B."/>
            <person name="Alam M.S."/>
            <person name="Ueno C."/>
            <person name="Dianou D."/>
            <person name="Shinjo R."/>
            <person name="Asakawa S."/>
        </authorList>
    </citation>
    <scope>NUCLEOTIDE SEQUENCE</scope>
    <source>
        <strain evidence="2">LMG27198</strain>
    </source>
</reference>
<evidence type="ECO:0000256" key="1">
    <source>
        <dbReference type="ARBA" id="ARBA00023172"/>
    </source>
</evidence>
<dbReference type="EMBL" id="BSEC01000008">
    <property type="protein sequence ID" value="GLI96131.1"/>
    <property type="molecule type" value="Genomic_DNA"/>
</dbReference>
<sequence length="79" mass="8263">MHQRAVEAAALRGRVLAGGAAAAYAGHSLRSGLATSAPANDAPGHAIQRQLRHKRLDTTSGYIRSEQLFKQNLAGMAGL</sequence>